<evidence type="ECO:0000313" key="2">
    <source>
        <dbReference type="Proteomes" id="UP000789375"/>
    </source>
</evidence>
<accession>A0A9N9FI60</accession>
<reference evidence="1" key="1">
    <citation type="submission" date="2021-06" db="EMBL/GenBank/DDBJ databases">
        <authorList>
            <person name="Kallberg Y."/>
            <person name="Tangrot J."/>
            <person name="Rosling A."/>
        </authorList>
    </citation>
    <scope>NUCLEOTIDE SEQUENCE</scope>
    <source>
        <strain evidence="1">87-6 pot B 2015</strain>
    </source>
</reference>
<dbReference type="EMBL" id="CAJVPP010001159">
    <property type="protein sequence ID" value="CAG8537855.1"/>
    <property type="molecule type" value="Genomic_DNA"/>
</dbReference>
<dbReference type="AlphaFoldDB" id="A0A9N9FI60"/>
<comment type="caution">
    <text evidence="1">The sequence shown here is derived from an EMBL/GenBank/DDBJ whole genome shotgun (WGS) entry which is preliminary data.</text>
</comment>
<keyword evidence="2" id="KW-1185">Reference proteome</keyword>
<protein>
    <submittedName>
        <fullName evidence="1">9752_t:CDS:1</fullName>
    </submittedName>
</protein>
<proteinExistence type="predicted"/>
<dbReference type="Proteomes" id="UP000789375">
    <property type="component" value="Unassembled WGS sequence"/>
</dbReference>
<gene>
    <name evidence="1" type="ORF">FMOSSE_LOCUS5832</name>
</gene>
<sequence length="39" mass="4447">MSTRIDDNDNISWITSKSKLDDSSREGTLVITIFSSVKW</sequence>
<evidence type="ECO:0000313" key="1">
    <source>
        <dbReference type="EMBL" id="CAG8537855.1"/>
    </source>
</evidence>
<name>A0A9N9FI60_FUNMO</name>
<organism evidence="1 2">
    <name type="scientific">Funneliformis mosseae</name>
    <name type="common">Endomycorrhizal fungus</name>
    <name type="synonym">Glomus mosseae</name>
    <dbReference type="NCBI Taxonomy" id="27381"/>
    <lineage>
        <taxon>Eukaryota</taxon>
        <taxon>Fungi</taxon>
        <taxon>Fungi incertae sedis</taxon>
        <taxon>Mucoromycota</taxon>
        <taxon>Glomeromycotina</taxon>
        <taxon>Glomeromycetes</taxon>
        <taxon>Glomerales</taxon>
        <taxon>Glomeraceae</taxon>
        <taxon>Funneliformis</taxon>
    </lineage>
</organism>